<evidence type="ECO:0000256" key="1">
    <source>
        <dbReference type="SAM" id="Phobius"/>
    </source>
</evidence>
<feature type="transmembrane region" description="Helical" evidence="1">
    <location>
        <begin position="394"/>
        <end position="420"/>
    </location>
</feature>
<sequence>MKLFQLYVMNVWTRAEQNNFIRSNHSLLHIESLSGLQVYVVGEEKEPVRMRIMLSAFFTGFPGEYQDSIAMVAKLGKPDYFMTVTRNPFYPEYLPNFQQLPHFDLYIKNSTYVFMAAVFIMVSFLLCLVLTLIIVDIFRLMSTLKLKISLGTFKKHKDATRSLVVQITTTILCIFPIALVVVLVVSEFRNAQFIGSICLILFTAHSSINIISLFIFFPPFREYASEYMSFMRKRKRTTECKKLGTFRFYLLAYLSMCVITDIHLTFLMQCVPLFPFLAGYSVGILSEWFGISLHYNIIIAFSIVILQIESLMMSFIQKHQVIAIILKTHILPNFLYFLIYIFCLITPLYITLCFNVFHVEKEEQFRYIAEFYPEYLPSFQQLSHFEFYIKNSTYVYMAGFVFIFLTIVCSGLTLTIMDIFRLMGALKLQISAGTFKKHKDAIRSLIVQITTTIFCLSPVSLMMVFVVLEFRNAQFLISICLVLFTAHSSINIISLFIFFPPFREYASRYMPLHNKAVGSSSIKVLSYLSKF</sequence>
<dbReference type="InterPro" id="IPR019429">
    <property type="entry name" value="7TM_GPCR_serpentine_rcpt_Sri"/>
</dbReference>
<keyword evidence="1" id="KW-1133">Transmembrane helix</keyword>
<keyword evidence="3" id="KW-1185">Reference proteome</keyword>
<protein>
    <submittedName>
        <fullName evidence="2">Uncharacterized protein</fullName>
    </submittedName>
</protein>
<accession>E3MB94</accession>
<dbReference type="Pfam" id="PF10327">
    <property type="entry name" value="7TM_GPCR_Sri"/>
    <property type="match status" value="2"/>
</dbReference>
<dbReference type="AlphaFoldDB" id="E3MB94"/>
<dbReference type="EMBL" id="DS268433">
    <property type="protein sequence ID" value="EFO97857.1"/>
    <property type="molecule type" value="Genomic_DNA"/>
</dbReference>
<keyword evidence="1" id="KW-0812">Transmembrane</keyword>
<feature type="transmembrane region" description="Helical" evidence="1">
    <location>
        <begin position="441"/>
        <end position="468"/>
    </location>
</feature>
<feature type="transmembrane region" description="Helical" evidence="1">
    <location>
        <begin position="334"/>
        <end position="357"/>
    </location>
</feature>
<keyword evidence="1" id="KW-0472">Membrane</keyword>
<evidence type="ECO:0000313" key="2">
    <source>
        <dbReference type="EMBL" id="EFO97857.1"/>
    </source>
</evidence>
<feature type="transmembrane region" description="Helical" evidence="1">
    <location>
        <begin position="163"/>
        <end position="185"/>
    </location>
</feature>
<feature type="transmembrane region" description="Helical" evidence="1">
    <location>
        <begin position="245"/>
        <end position="268"/>
    </location>
</feature>
<dbReference type="OrthoDB" id="5869954at2759"/>
<dbReference type="Gene3D" id="1.20.1070.10">
    <property type="entry name" value="Rhodopsin 7-helix transmembrane proteins"/>
    <property type="match status" value="1"/>
</dbReference>
<dbReference type="Proteomes" id="UP000008281">
    <property type="component" value="Unassembled WGS sequence"/>
</dbReference>
<dbReference type="HOGENOM" id="CLU_513133_0_0_1"/>
<dbReference type="InParanoid" id="E3MB94"/>
<organism evidence="3">
    <name type="scientific">Caenorhabditis remanei</name>
    <name type="common">Caenorhabditis vulgaris</name>
    <dbReference type="NCBI Taxonomy" id="31234"/>
    <lineage>
        <taxon>Eukaryota</taxon>
        <taxon>Metazoa</taxon>
        <taxon>Ecdysozoa</taxon>
        <taxon>Nematoda</taxon>
        <taxon>Chromadorea</taxon>
        <taxon>Rhabditida</taxon>
        <taxon>Rhabditina</taxon>
        <taxon>Rhabditomorpha</taxon>
        <taxon>Rhabditoidea</taxon>
        <taxon>Rhabditidae</taxon>
        <taxon>Peloderinae</taxon>
        <taxon>Caenorhabditis</taxon>
    </lineage>
</organism>
<dbReference type="PANTHER" id="PTHR45830:SF3">
    <property type="entry name" value="G PROTEIN-COUPLED RECEPTOR-RELATED"/>
    <property type="match status" value="1"/>
</dbReference>
<evidence type="ECO:0000313" key="3">
    <source>
        <dbReference type="Proteomes" id="UP000008281"/>
    </source>
</evidence>
<dbReference type="STRING" id="31234.E3MB94"/>
<feature type="transmembrane region" description="Helical" evidence="1">
    <location>
        <begin position="288"/>
        <end position="308"/>
    </location>
</feature>
<dbReference type="SUPFAM" id="SSF81321">
    <property type="entry name" value="Family A G protein-coupled receptor-like"/>
    <property type="match status" value="1"/>
</dbReference>
<proteinExistence type="predicted"/>
<gene>
    <name evidence="2" type="ORF">CRE_16142</name>
</gene>
<name>E3MB94_CAERE</name>
<feature type="transmembrane region" description="Helical" evidence="1">
    <location>
        <begin position="112"/>
        <end position="138"/>
    </location>
</feature>
<reference evidence="2" key="1">
    <citation type="submission" date="2007-07" db="EMBL/GenBank/DDBJ databases">
        <title>PCAP assembly of the Caenorhabditis remanei genome.</title>
        <authorList>
            <consortium name="The Caenorhabditis remanei Sequencing Consortium"/>
            <person name="Wilson R.K."/>
        </authorList>
    </citation>
    <scope>NUCLEOTIDE SEQUENCE [LARGE SCALE GENOMIC DNA]</scope>
    <source>
        <strain evidence="2">PB4641</strain>
    </source>
</reference>
<dbReference type="eggNOG" id="KOG0987">
    <property type="taxonomic scope" value="Eukaryota"/>
</dbReference>
<feature type="transmembrane region" description="Helical" evidence="1">
    <location>
        <begin position="191"/>
        <end position="224"/>
    </location>
</feature>
<dbReference type="PANTHER" id="PTHR45830">
    <property type="entry name" value="SERPENTINE RECEPTOR, CLASS I"/>
    <property type="match status" value="1"/>
</dbReference>
<feature type="transmembrane region" description="Helical" evidence="1">
    <location>
        <begin position="474"/>
        <end position="499"/>
    </location>
</feature>